<dbReference type="EMBL" id="GL883010">
    <property type="protein sequence ID" value="EGG20867.1"/>
    <property type="molecule type" value="Genomic_DNA"/>
</dbReference>
<dbReference type="KEGG" id="dfa:DFA_00732"/>
<gene>
    <name evidence="2" type="ORF">DFA_00732</name>
</gene>
<dbReference type="InterPro" id="IPR007053">
    <property type="entry name" value="LRAT_dom"/>
</dbReference>
<sequence>MRSSQFTDLFDLYLERDGCLTESDCRGFEMEHIYIKRNLPYGGFYTHHGVRLFYEDNFFTIIHFNGMSDDMSLQSKVGATVLMVGANYEFSKPSPVEEIQVRGNRVSSADSMNRLIKTYKEREQIIYHLLCRNCEHLASFIVDGRWESNQADEKFKLILKILGHTIADNKGLILGVLGAIAATFVAYQTITGAVGGKKEEEEEKKKSIKSTA</sequence>
<name>F4PTI5_CACFS</name>
<dbReference type="PROSITE" id="PS51934">
    <property type="entry name" value="LRAT"/>
    <property type="match status" value="1"/>
</dbReference>
<accession>F4PTI5</accession>
<evidence type="ECO:0000313" key="2">
    <source>
        <dbReference type="EMBL" id="EGG20867.1"/>
    </source>
</evidence>
<dbReference type="GeneID" id="14872597"/>
<evidence type="ECO:0000259" key="1">
    <source>
        <dbReference type="PROSITE" id="PS51934"/>
    </source>
</evidence>
<protein>
    <recommendedName>
        <fullName evidence="1">LRAT domain-containing protein</fullName>
    </recommendedName>
</protein>
<organism evidence="2 3">
    <name type="scientific">Cavenderia fasciculata</name>
    <name type="common">Slime mold</name>
    <name type="synonym">Dictyostelium fasciculatum</name>
    <dbReference type="NCBI Taxonomy" id="261658"/>
    <lineage>
        <taxon>Eukaryota</taxon>
        <taxon>Amoebozoa</taxon>
        <taxon>Evosea</taxon>
        <taxon>Eumycetozoa</taxon>
        <taxon>Dictyostelia</taxon>
        <taxon>Acytosteliales</taxon>
        <taxon>Cavenderiaceae</taxon>
        <taxon>Cavenderia</taxon>
    </lineage>
</organism>
<dbReference type="Gene3D" id="3.90.1720.10">
    <property type="entry name" value="endopeptidase domain like (from Nostoc punctiforme)"/>
    <property type="match status" value="1"/>
</dbReference>
<feature type="domain" description="LRAT" evidence="1">
    <location>
        <begin position="37"/>
        <end position="150"/>
    </location>
</feature>
<evidence type="ECO:0000313" key="3">
    <source>
        <dbReference type="Proteomes" id="UP000007797"/>
    </source>
</evidence>
<dbReference type="AlphaFoldDB" id="F4PTI5"/>
<dbReference type="Proteomes" id="UP000007797">
    <property type="component" value="Unassembled WGS sequence"/>
</dbReference>
<proteinExistence type="predicted"/>
<dbReference type="RefSeq" id="XP_004358717.1">
    <property type="nucleotide sequence ID" value="XM_004358660.1"/>
</dbReference>
<reference evidence="3" key="1">
    <citation type="journal article" date="2011" name="Genome Res.">
        <title>Phylogeny-wide analysis of social amoeba genomes highlights ancient origins for complex intercellular communication.</title>
        <authorList>
            <person name="Heidel A.J."/>
            <person name="Lawal H.M."/>
            <person name="Felder M."/>
            <person name="Schilde C."/>
            <person name="Helps N.R."/>
            <person name="Tunggal B."/>
            <person name="Rivero F."/>
            <person name="John U."/>
            <person name="Schleicher M."/>
            <person name="Eichinger L."/>
            <person name="Platzer M."/>
            <person name="Noegel A.A."/>
            <person name="Schaap P."/>
            <person name="Gloeckner G."/>
        </authorList>
    </citation>
    <scope>NUCLEOTIDE SEQUENCE [LARGE SCALE GENOMIC DNA]</scope>
    <source>
        <strain evidence="3">SH3</strain>
    </source>
</reference>
<keyword evidence="3" id="KW-1185">Reference proteome</keyword>